<organism evidence="1 2">
    <name type="scientific">Rhodopirellula europaea SH398</name>
    <dbReference type="NCBI Taxonomy" id="1263868"/>
    <lineage>
        <taxon>Bacteria</taxon>
        <taxon>Pseudomonadati</taxon>
        <taxon>Planctomycetota</taxon>
        <taxon>Planctomycetia</taxon>
        <taxon>Pirellulales</taxon>
        <taxon>Pirellulaceae</taxon>
        <taxon>Rhodopirellula</taxon>
    </lineage>
</organism>
<accession>M5SE81</accession>
<proteinExistence type="predicted"/>
<evidence type="ECO:0000313" key="2">
    <source>
        <dbReference type="Proteomes" id="UP000011996"/>
    </source>
</evidence>
<dbReference type="AlphaFoldDB" id="M5SE81"/>
<gene>
    <name evidence="1" type="ORF">RESH_03334</name>
</gene>
<dbReference type="PATRIC" id="fig|1263868.3.peg.3597"/>
<name>M5SE81_9BACT</name>
<dbReference type="STRING" id="1263868.RESH_03334"/>
<reference evidence="1 2" key="1">
    <citation type="journal article" date="2013" name="Mar. Genomics">
        <title>Expression of sulfatases in Rhodopirellula baltica and the diversity of sulfatases in the genus Rhodopirellula.</title>
        <authorList>
            <person name="Wegner C.E."/>
            <person name="Richter-Heitmann T."/>
            <person name="Klindworth A."/>
            <person name="Klockow C."/>
            <person name="Richter M."/>
            <person name="Achstetter T."/>
            <person name="Glockner F.O."/>
            <person name="Harder J."/>
        </authorList>
    </citation>
    <scope>NUCLEOTIDE SEQUENCE [LARGE SCALE GENOMIC DNA]</scope>
    <source>
        <strain evidence="1 2">SH398</strain>
    </source>
</reference>
<dbReference type="Proteomes" id="UP000011996">
    <property type="component" value="Unassembled WGS sequence"/>
</dbReference>
<comment type="caution">
    <text evidence="1">The sequence shown here is derived from an EMBL/GenBank/DDBJ whole genome shotgun (WGS) entry which is preliminary data.</text>
</comment>
<dbReference type="EMBL" id="ANOF01000107">
    <property type="protein sequence ID" value="EMI25997.1"/>
    <property type="molecule type" value="Genomic_DNA"/>
</dbReference>
<protein>
    <submittedName>
        <fullName evidence="1">Uncharacterized protein</fullName>
    </submittedName>
</protein>
<sequence>MLTRRLLDEGGKRWLRVEETSGKSCSFRGSGYHSLRLAVVRVWGRDRSIDTPALSRSISEGPPKIDRPPEIGWLVGSLLAMQVKAPGK</sequence>
<evidence type="ECO:0000313" key="1">
    <source>
        <dbReference type="EMBL" id="EMI25997.1"/>
    </source>
</evidence>